<gene>
    <name evidence="2" type="ORF">EIP91_001327</name>
</gene>
<feature type="compositionally biased region" description="Polar residues" evidence="1">
    <location>
        <begin position="22"/>
        <end position="50"/>
    </location>
</feature>
<feature type="non-terminal residue" evidence="2">
    <location>
        <position position="1"/>
    </location>
</feature>
<protein>
    <submittedName>
        <fullName evidence="2">Uncharacterized protein</fullName>
    </submittedName>
</protein>
<dbReference type="AlphaFoldDB" id="A0A4V2MWJ0"/>
<keyword evidence="3" id="KW-1185">Reference proteome</keyword>
<feature type="compositionally biased region" description="Low complexity" evidence="1">
    <location>
        <begin position="51"/>
        <end position="69"/>
    </location>
</feature>
<evidence type="ECO:0000313" key="3">
    <source>
        <dbReference type="Proteomes" id="UP000292702"/>
    </source>
</evidence>
<dbReference type="EMBL" id="RWJN01000134">
    <property type="protein sequence ID" value="TCD66447.1"/>
    <property type="molecule type" value="Genomic_DNA"/>
</dbReference>
<organism evidence="2 3">
    <name type="scientific">Steccherinum ochraceum</name>
    <dbReference type="NCBI Taxonomy" id="92696"/>
    <lineage>
        <taxon>Eukaryota</taxon>
        <taxon>Fungi</taxon>
        <taxon>Dikarya</taxon>
        <taxon>Basidiomycota</taxon>
        <taxon>Agaricomycotina</taxon>
        <taxon>Agaricomycetes</taxon>
        <taxon>Polyporales</taxon>
        <taxon>Steccherinaceae</taxon>
        <taxon>Steccherinum</taxon>
    </lineage>
</organism>
<evidence type="ECO:0000313" key="2">
    <source>
        <dbReference type="EMBL" id="TCD66447.1"/>
    </source>
</evidence>
<evidence type="ECO:0000256" key="1">
    <source>
        <dbReference type="SAM" id="MobiDB-lite"/>
    </source>
</evidence>
<name>A0A4V2MWJ0_9APHY</name>
<reference evidence="2 3" key="1">
    <citation type="submission" date="2018-11" db="EMBL/GenBank/DDBJ databases">
        <title>Genome assembly of Steccherinum ochraceum LE-BIN_3174, the white-rot fungus of the Steccherinaceae family (The Residual Polyporoid clade, Polyporales, Basidiomycota).</title>
        <authorList>
            <person name="Fedorova T.V."/>
            <person name="Glazunova O.A."/>
            <person name="Landesman E.O."/>
            <person name="Moiseenko K.V."/>
            <person name="Psurtseva N.V."/>
            <person name="Savinova O.S."/>
            <person name="Shakhova N.V."/>
            <person name="Tyazhelova T.V."/>
            <person name="Vasina D.V."/>
        </authorList>
    </citation>
    <scope>NUCLEOTIDE SEQUENCE [LARGE SCALE GENOMIC DNA]</scope>
    <source>
        <strain evidence="2 3">LE-BIN_3174</strain>
    </source>
</reference>
<feature type="region of interest" description="Disordered" evidence="1">
    <location>
        <begin position="17"/>
        <end position="81"/>
    </location>
</feature>
<proteinExistence type="predicted"/>
<dbReference type="Proteomes" id="UP000292702">
    <property type="component" value="Unassembled WGS sequence"/>
</dbReference>
<comment type="caution">
    <text evidence="2">The sequence shown here is derived from an EMBL/GenBank/DDBJ whole genome shotgun (WGS) entry which is preliminary data.</text>
</comment>
<accession>A0A4V2MWJ0</accession>
<sequence>PDLAHIRQTRLTRFFDRVPPIVNSNRPRQSSHPSTRVSPHQASRSVTVTLSSAQSGRSHSPPSSAVSPLPRSPRPPPSVVVAPSARRCRLLPTMPSSFYVPILVAGMIITVRSFPPSSAPSLTLILTLSSALGLK</sequence>